<evidence type="ECO:0000313" key="3">
    <source>
        <dbReference type="EMBL" id="MBR7794843.1"/>
    </source>
</evidence>
<dbReference type="EMBL" id="JAGSOT010000004">
    <property type="protein sequence ID" value="MBR7794843.1"/>
    <property type="molecule type" value="Genomic_DNA"/>
</dbReference>
<accession>A0A941DWN1</accession>
<protein>
    <submittedName>
        <fullName evidence="3">DUF342 domain-containing protein</fullName>
    </submittedName>
</protein>
<dbReference type="InterPro" id="IPR005646">
    <property type="entry name" value="FapA"/>
</dbReference>
<evidence type="ECO:0000256" key="1">
    <source>
        <dbReference type="SAM" id="Coils"/>
    </source>
</evidence>
<gene>
    <name evidence="3" type="ORF">KCX74_02165</name>
</gene>
<dbReference type="AlphaFoldDB" id="A0A941DWN1"/>
<reference evidence="3" key="1">
    <citation type="submission" date="2021-04" db="EMBL/GenBank/DDBJ databases">
        <title>Isolation and polyphasic classification of algal microorganism.</title>
        <authorList>
            <person name="Wang S."/>
        </authorList>
    </citation>
    <scope>NUCLEOTIDE SEQUENCE</scope>
    <source>
        <strain evidence="3">720a</strain>
    </source>
</reference>
<dbReference type="Pfam" id="PF03961">
    <property type="entry name" value="FapA"/>
    <property type="match status" value="1"/>
</dbReference>
<dbReference type="RefSeq" id="WP_034678898.1">
    <property type="nucleotide sequence ID" value="NZ_JAGSOT010000004.1"/>
</dbReference>
<evidence type="ECO:0000259" key="2">
    <source>
        <dbReference type="Pfam" id="PF20250"/>
    </source>
</evidence>
<evidence type="ECO:0000313" key="4">
    <source>
        <dbReference type="Proteomes" id="UP000675284"/>
    </source>
</evidence>
<dbReference type="InterPro" id="IPR046866">
    <property type="entry name" value="FapA_N"/>
</dbReference>
<dbReference type="PANTHER" id="PTHR38032:SF1">
    <property type="entry name" value="RNA-BINDING PROTEIN KHPB N-TERMINAL DOMAIN-CONTAINING PROTEIN"/>
    <property type="match status" value="1"/>
</dbReference>
<keyword evidence="1" id="KW-0175">Coiled coil</keyword>
<name>A0A941DWN1_9BACI</name>
<sequence length="457" mass="51256">MGQLDDIFQVTISKDKMVAQLDTKEQIEREISSISDEEIRQFLRDHRILYGVMEESISQLSSNLSEITFPITVAKGKQVKHGKDGVLQYISDFTTDIVRDCNWNFRDVMRIPTVRKGEKIAELYDPSEGECGYTIDGTKIAARPGRPAVVKAGKNVVYREEDQSFYAASEGQLSKVDKWIQIQPVFEVEETLSMKNGNLDFVGTIIIHGDVPTGYTVKAKGDVKIFGMVEAATVIAGGSVYVSEGLAGQAKGTIKADESIKIGYINQGIAVAGQDLYVENSILHSNCTVKGHVFCQKGNIIGGALSAGKSIEAKDIGNRLSTETEIIFGVDKSIETKERQLQEKKKELEDTLSKLRILGEKIKQRDIEQNPKLRITLLRQKNSWNKTNEQLEEVTLQLDKLNSSIGSEHYAELIVRNYIFSNVIVAFGKYRRIIKDNQHFVKMHLVDNEIVIYPLFE</sequence>
<organism evidence="3 4">
    <name type="scientific">Virgibacillus salarius</name>
    <dbReference type="NCBI Taxonomy" id="447199"/>
    <lineage>
        <taxon>Bacteria</taxon>
        <taxon>Bacillati</taxon>
        <taxon>Bacillota</taxon>
        <taxon>Bacilli</taxon>
        <taxon>Bacillales</taxon>
        <taxon>Bacillaceae</taxon>
        <taxon>Virgibacillus</taxon>
    </lineage>
</organism>
<dbReference type="Proteomes" id="UP000675284">
    <property type="component" value="Unassembled WGS sequence"/>
</dbReference>
<feature type="domain" description="Flagellar Assembly Protein A N-terminal region" evidence="2">
    <location>
        <begin position="8"/>
        <end position="176"/>
    </location>
</feature>
<dbReference type="PANTHER" id="PTHR38032">
    <property type="entry name" value="POLYMERASE-RELATED"/>
    <property type="match status" value="1"/>
</dbReference>
<feature type="coiled-coil region" evidence="1">
    <location>
        <begin position="331"/>
        <end position="365"/>
    </location>
</feature>
<proteinExistence type="predicted"/>
<dbReference type="Pfam" id="PF20250">
    <property type="entry name" value="FapA_N"/>
    <property type="match status" value="1"/>
</dbReference>
<keyword evidence="4" id="KW-1185">Reference proteome</keyword>
<comment type="caution">
    <text evidence="3">The sequence shown here is derived from an EMBL/GenBank/DDBJ whole genome shotgun (WGS) entry which is preliminary data.</text>
</comment>
<dbReference type="InterPro" id="IPR046865">
    <property type="entry name" value="FapA_b_solenoid"/>
</dbReference>